<keyword evidence="2" id="KW-1185">Reference proteome</keyword>
<dbReference type="AlphaFoldDB" id="A0A392TDN5"/>
<name>A0A392TDN5_9FABA</name>
<reference evidence="1 2" key="1">
    <citation type="journal article" date="2018" name="Front. Plant Sci.">
        <title>Red Clover (Trifolium pratense) and Zigzag Clover (T. medium) - A Picture of Genomic Similarities and Differences.</title>
        <authorList>
            <person name="Dluhosova J."/>
            <person name="Istvanek J."/>
            <person name="Nedelnik J."/>
            <person name="Repkova J."/>
        </authorList>
    </citation>
    <scope>NUCLEOTIDE SEQUENCE [LARGE SCALE GENOMIC DNA]</scope>
    <source>
        <strain evidence="2">cv. 10/8</strain>
        <tissue evidence="1">Leaf</tissue>
    </source>
</reference>
<evidence type="ECO:0000313" key="1">
    <source>
        <dbReference type="EMBL" id="MCI58537.1"/>
    </source>
</evidence>
<comment type="caution">
    <text evidence="1">The sequence shown here is derived from an EMBL/GenBank/DDBJ whole genome shotgun (WGS) entry which is preliminary data.</text>
</comment>
<dbReference type="EMBL" id="LXQA010547997">
    <property type="protein sequence ID" value="MCI58537.1"/>
    <property type="molecule type" value="Genomic_DNA"/>
</dbReference>
<protein>
    <submittedName>
        <fullName evidence="1">RNA recognition motif</fullName>
    </submittedName>
</protein>
<proteinExistence type="predicted"/>
<feature type="non-terminal residue" evidence="1">
    <location>
        <position position="90"/>
    </location>
</feature>
<sequence length="90" mass="10560">NKVDKWGKKFAFVKFREVKDEWELSQKMKDVWLGSFKLRINKSRFDRKEGVRKLKDSGNLKVMEVGVNNVQPDRSFRAALVQSSSRQEVA</sequence>
<dbReference type="Proteomes" id="UP000265520">
    <property type="component" value="Unassembled WGS sequence"/>
</dbReference>
<feature type="non-terminal residue" evidence="1">
    <location>
        <position position="1"/>
    </location>
</feature>
<accession>A0A392TDN5</accession>
<organism evidence="1 2">
    <name type="scientific">Trifolium medium</name>
    <dbReference type="NCBI Taxonomy" id="97028"/>
    <lineage>
        <taxon>Eukaryota</taxon>
        <taxon>Viridiplantae</taxon>
        <taxon>Streptophyta</taxon>
        <taxon>Embryophyta</taxon>
        <taxon>Tracheophyta</taxon>
        <taxon>Spermatophyta</taxon>
        <taxon>Magnoliopsida</taxon>
        <taxon>eudicotyledons</taxon>
        <taxon>Gunneridae</taxon>
        <taxon>Pentapetalae</taxon>
        <taxon>rosids</taxon>
        <taxon>fabids</taxon>
        <taxon>Fabales</taxon>
        <taxon>Fabaceae</taxon>
        <taxon>Papilionoideae</taxon>
        <taxon>50 kb inversion clade</taxon>
        <taxon>NPAAA clade</taxon>
        <taxon>Hologalegina</taxon>
        <taxon>IRL clade</taxon>
        <taxon>Trifolieae</taxon>
        <taxon>Trifolium</taxon>
    </lineage>
</organism>
<evidence type="ECO:0000313" key="2">
    <source>
        <dbReference type="Proteomes" id="UP000265520"/>
    </source>
</evidence>